<evidence type="ECO:0000313" key="2">
    <source>
        <dbReference type="EMBL" id="KAL0489492.1"/>
    </source>
</evidence>
<feature type="transmembrane region" description="Helical" evidence="1">
    <location>
        <begin position="249"/>
        <end position="269"/>
    </location>
</feature>
<dbReference type="PANTHER" id="PTHR39299:SF1">
    <property type="entry name" value="TRANSMEMBRANE PROTEIN"/>
    <property type="match status" value="1"/>
</dbReference>
<accession>A0AAW2ZJL3</accession>
<feature type="transmembrane region" description="Helical" evidence="1">
    <location>
        <begin position="100"/>
        <end position="119"/>
    </location>
</feature>
<keyword evidence="1" id="KW-0812">Transmembrane</keyword>
<dbReference type="AlphaFoldDB" id="A0AAW2ZJL3"/>
<dbReference type="PANTHER" id="PTHR39299">
    <property type="entry name" value="TRANSMEMBRANE PROTEIN"/>
    <property type="match status" value="1"/>
</dbReference>
<evidence type="ECO:0000256" key="1">
    <source>
        <dbReference type="SAM" id="Phobius"/>
    </source>
</evidence>
<dbReference type="Proteomes" id="UP001431209">
    <property type="component" value="Unassembled WGS sequence"/>
</dbReference>
<proteinExistence type="predicted"/>
<reference evidence="2 3" key="1">
    <citation type="submission" date="2024-03" db="EMBL/GenBank/DDBJ databases">
        <title>The Acrasis kona genome and developmental transcriptomes reveal deep origins of eukaryotic multicellular pathways.</title>
        <authorList>
            <person name="Sheikh S."/>
            <person name="Fu C.-J."/>
            <person name="Brown M.W."/>
            <person name="Baldauf S.L."/>
        </authorList>
    </citation>
    <scope>NUCLEOTIDE SEQUENCE [LARGE SCALE GENOMIC DNA]</scope>
    <source>
        <strain evidence="2 3">ATCC MYA-3509</strain>
    </source>
</reference>
<comment type="caution">
    <text evidence="2">The sequence shown here is derived from an EMBL/GenBank/DDBJ whole genome shotgun (WGS) entry which is preliminary data.</text>
</comment>
<feature type="transmembrane region" description="Helical" evidence="1">
    <location>
        <begin position="220"/>
        <end position="242"/>
    </location>
</feature>
<keyword evidence="1" id="KW-0472">Membrane</keyword>
<organism evidence="2 3">
    <name type="scientific">Acrasis kona</name>
    <dbReference type="NCBI Taxonomy" id="1008807"/>
    <lineage>
        <taxon>Eukaryota</taxon>
        <taxon>Discoba</taxon>
        <taxon>Heterolobosea</taxon>
        <taxon>Tetramitia</taxon>
        <taxon>Eutetramitia</taxon>
        <taxon>Acrasidae</taxon>
        <taxon>Acrasis</taxon>
    </lineage>
</organism>
<sequence length="364" mass="41129">MGWAEMVESIKSMPATISYNVKDLRKAVRDANDSAKILLVVGYAGLIALIIGSLSGITINSLLPNPNYAAYFLYSLQIVIVLDMGYMLVEAIVKENEFQLAAFLLQSLFMVIVTGYQMAPAVRGIIFKPNYVIILGLCVTSFLPFLIAVALFISFLGLSIPVFQSFGWKIFKHVGSNPKLNSAYRLYSIYVAMNKLDNFLVICVLVTNSFFLYFKQIGGYVGFALLFALSLAIPNLNIRIVVKKEIYSLHILFLLWSFAMPIFLLWRVIDMFITKDRIRFPANVPIFSNLSVIDPYLEVKIMMSIIIIIAILFRLSVIGVGIAATVNFRHGLQSVFLKQKERRRRMQKDPTSLENFLMPEVVNE</sequence>
<gene>
    <name evidence="2" type="ORF">AKO1_010502</name>
</gene>
<name>A0AAW2ZJL3_9EUKA</name>
<feature type="transmembrane region" description="Helical" evidence="1">
    <location>
        <begin position="37"/>
        <end position="59"/>
    </location>
</feature>
<keyword evidence="1" id="KW-1133">Transmembrane helix</keyword>
<keyword evidence="3" id="KW-1185">Reference proteome</keyword>
<feature type="transmembrane region" description="Helical" evidence="1">
    <location>
        <begin position="131"/>
        <end position="163"/>
    </location>
</feature>
<protein>
    <submittedName>
        <fullName evidence="2">Golgi apparatus membrane protein</fullName>
    </submittedName>
</protein>
<feature type="transmembrane region" description="Helical" evidence="1">
    <location>
        <begin position="71"/>
        <end position="93"/>
    </location>
</feature>
<evidence type="ECO:0000313" key="3">
    <source>
        <dbReference type="Proteomes" id="UP001431209"/>
    </source>
</evidence>
<dbReference type="EMBL" id="JAOPGA020001561">
    <property type="protein sequence ID" value="KAL0489492.1"/>
    <property type="molecule type" value="Genomic_DNA"/>
</dbReference>
<feature type="transmembrane region" description="Helical" evidence="1">
    <location>
        <begin position="301"/>
        <end position="328"/>
    </location>
</feature>